<proteinExistence type="predicted"/>
<reference evidence="1 2" key="1">
    <citation type="submission" date="2018-11" db="EMBL/GenBank/DDBJ databases">
        <title>Genome sequencing of Paenibacillus lentus DSM25539(T).</title>
        <authorList>
            <person name="Kook J.-K."/>
            <person name="Park S.-N."/>
            <person name="Lim Y.K."/>
        </authorList>
    </citation>
    <scope>NUCLEOTIDE SEQUENCE [LARGE SCALE GENOMIC DNA]</scope>
    <source>
        <strain evidence="1 2">DSM 25539</strain>
    </source>
</reference>
<name>A0A3Q8S4W2_9BACL</name>
<sequence>MKYLLIEYEEEEYWIEVGIDGYALRQIIFDSDKTVHVSCLEDCLAEGPIDENEMDGTIKLITKHEFEENWNKATLKKRKLWGNQKMKYPIGKVVCFEVAYYYPHGWVLKVEDLIGIYSGECDLNYGQWVKGRVLGYDEINMWLRISDININ</sequence>
<keyword evidence="2" id="KW-1185">Reference proteome</keyword>
<evidence type="ECO:0000313" key="1">
    <source>
        <dbReference type="EMBL" id="AZK46689.1"/>
    </source>
</evidence>
<dbReference type="OrthoDB" id="2083321at2"/>
<dbReference type="RefSeq" id="WP_125082738.1">
    <property type="nucleotide sequence ID" value="NZ_CP034248.1"/>
</dbReference>
<protein>
    <recommendedName>
        <fullName evidence="3">S1 motif domain-containing protein</fullName>
    </recommendedName>
</protein>
<organism evidence="1 2">
    <name type="scientific">Paenibacillus lentus</name>
    <dbReference type="NCBI Taxonomy" id="1338368"/>
    <lineage>
        <taxon>Bacteria</taxon>
        <taxon>Bacillati</taxon>
        <taxon>Bacillota</taxon>
        <taxon>Bacilli</taxon>
        <taxon>Bacillales</taxon>
        <taxon>Paenibacillaceae</taxon>
        <taxon>Paenibacillus</taxon>
    </lineage>
</organism>
<dbReference type="KEGG" id="plen:EIM92_11425"/>
<dbReference type="Proteomes" id="UP000273145">
    <property type="component" value="Chromosome"/>
</dbReference>
<evidence type="ECO:0000313" key="2">
    <source>
        <dbReference type="Proteomes" id="UP000273145"/>
    </source>
</evidence>
<accession>A0A3Q8S4W2</accession>
<dbReference type="EMBL" id="CP034248">
    <property type="protein sequence ID" value="AZK46689.1"/>
    <property type="molecule type" value="Genomic_DNA"/>
</dbReference>
<dbReference type="AlphaFoldDB" id="A0A3Q8S4W2"/>
<gene>
    <name evidence="1" type="ORF">EIM92_11425</name>
</gene>
<evidence type="ECO:0008006" key="3">
    <source>
        <dbReference type="Google" id="ProtNLM"/>
    </source>
</evidence>